<dbReference type="InterPro" id="IPR015883">
    <property type="entry name" value="Glyco_hydro_20_cat"/>
</dbReference>
<dbReference type="InterPro" id="IPR015882">
    <property type="entry name" value="HEX_bac_N"/>
</dbReference>
<feature type="chain" id="PRO_5045398247" description="beta-N-acetylhexosaminidase" evidence="6">
    <location>
        <begin position="16"/>
        <end position="639"/>
    </location>
</feature>
<evidence type="ECO:0000256" key="6">
    <source>
        <dbReference type="SAM" id="SignalP"/>
    </source>
</evidence>
<keyword evidence="5" id="KW-0326">Glycosidase</keyword>
<evidence type="ECO:0000256" key="1">
    <source>
        <dbReference type="ARBA" id="ARBA00001231"/>
    </source>
</evidence>
<evidence type="ECO:0000259" key="8">
    <source>
        <dbReference type="Pfam" id="PF02838"/>
    </source>
</evidence>
<gene>
    <name evidence="9" type="ORF">M9Y10_015843</name>
</gene>
<sequence length="639" mass="72182">MLFLLTALSLSRVSIIPRPLELTELEGRSWSLLEGMQVGYDSSIKDYASDLAKFISDSLFTPTGIRLSVAESSSVKLGIQLTSSTDDEYHLTMDENLVKIAAKDRELLFDGFQTLLQLLPPEIYINKTVQEKVNWVAPCVVVHDKPRFQWRGLMVDVCRHFFDVDVIKSIIDGMSHFKLNTLHFHLTEDQGWRIDLKKYPDLAKFGSKRDASPKPWTGGSQLDGIPYGPFSFSEEEVKEIIDYAAQRSIRVIPEIEMPGHALGLLCGYPQYSCTGGPFKPRCYWGVEPDIICAGNDEALAFLESILDEILKIFPSVYIHCGGDECPRTRWQTCPKCQKRMKDEGLQNEDQLQSWFTHHFATYLESKGRRLIGWDEILRGGLEFPQSAVVMSWLGNAAKAAELGHDVVMSPNGRLYLDYQQFLAKEPYEYIGGFITTYSIYHYNPTSGIAEDLQHHIIGCQGNLWSEYIWERADLQWKAFPRALAISEVGWVPDADKDWVRFMRDYTARGKPILANMGIHEAGLQYGKLGAWNKGDLTADKWISIEFPVDQALNKNGNIEAAFVYKDGSANCKVRNVKLLFNDAVAASDDHEGIIGEEPQNSLYGLKTQAEATPDNIKIQAEMMCQGSDDCEGVIYLYIK</sequence>
<dbReference type="Proteomes" id="UP001470230">
    <property type="component" value="Unassembled WGS sequence"/>
</dbReference>
<evidence type="ECO:0000256" key="5">
    <source>
        <dbReference type="ARBA" id="ARBA00023295"/>
    </source>
</evidence>
<dbReference type="PANTHER" id="PTHR22600">
    <property type="entry name" value="BETA-HEXOSAMINIDASE"/>
    <property type="match status" value="1"/>
</dbReference>
<evidence type="ECO:0000256" key="2">
    <source>
        <dbReference type="ARBA" id="ARBA00006285"/>
    </source>
</evidence>
<feature type="signal peptide" evidence="6">
    <location>
        <begin position="1"/>
        <end position="15"/>
    </location>
</feature>
<keyword evidence="10" id="KW-1185">Reference proteome</keyword>
<name>A0ABR2I4R0_9EUKA</name>
<keyword evidence="6" id="KW-0732">Signal</keyword>
<dbReference type="Pfam" id="PF00728">
    <property type="entry name" value="Glyco_hydro_20"/>
    <property type="match status" value="1"/>
</dbReference>
<dbReference type="InterPro" id="IPR017853">
    <property type="entry name" value="GH"/>
</dbReference>
<evidence type="ECO:0000259" key="7">
    <source>
        <dbReference type="Pfam" id="PF00728"/>
    </source>
</evidence>
<comment type="caution">
    <text evidence="9">The sequence shown here is derived from an EMBL/GenBank/DDBJ whole genome shotgun (WGS) entry which is preliminary data.</text>
</comment>
<dbReference type="Gene3D" id="3.20.20.80">
    <property type="entry name" value="Glycosidases"/>
    <property type="match status" value="1"/>
</dbReference>
<dbReference type="EC" id="3.2.1.52" evidence="3"/>
<dbReference type="CDD" id="cd06563">
    <property type="entry name" value="GH20_chitobiase-like"/>
    <property type="match status" value="1"/>
</dbReference>
<dbReference type="EMBL" id="JAPFFF010000020">
    <property type="protein sequence ID" value="KAK8857438.1"/>
    <property type="molecule type" value="Genomic_DNA"/>
</dbReference>
<dbReference type="PRINTS" id="PR00738">
    <property type="entry name" value="GLHYDRLASE20"/>
</dbReference>
<evidence type="ECO:0000313" key="9">
    <source>
        <dbReference type="EMBL" id="KAK8857438.1"/>
    </source>
</evidence>
<dbReference type="SUPFAM" id="SSF55545">
    <property type="entry name" value="beta-N-acetylhexosaminidase-like domain"/>
    <property type="match status" value="1"/>
</dbReference>
<dbReference type="Pfam" id="PF02838">
    <property type="entry name" value="Glyco_hydro_20b"/>
    <property type="match status" value="1"/>
</dbReference>
<evidence type="ECO:0000256" key="4">
    <source>
        <dbReference type="ARBA" id="ARBA00022801"/>
    </source>
</evidence>
<dbReference type="PANTHER" id="PTHR22600:SF57">
    <property type="entry name" value="BETA-N-ACETYLHEXOSAMINIDASE"/>
    <property type="match status" value="1"/>
</dbReference>
<dbReference type="Gene3D" id="3.30.379.10">
    <property type="entry name" value="Chitobiase/beta-hexosaminidase domain 2-like"/>
    <property type="match status" value="1"/>
</dbReference>
<organism evidence="9 10">
    <name type="scientific">Tritrichomonas musculus</name>
    <dbReference type="NCBI Taxonomy" id="1915356"/>
    <lineage>
        <taxon>Eukaryota</taxon>
        <taxon>Metamonada</taxon>
        <taxon>Parabasalia</taxon>
        <taxon>Tritrichomonadida</taxon>
        <taxon>Tritrichomonadidae</taxon>
        <taxon>Tritrichomonas</taxon>
    </lineage>
</organism>
<proteinExistence type="inferred from homology"/>
<comment type="catalytic activity">
    <reaction evidence="1">
        <text>Hydrolysis of terminal non-reducing N-acetyl-D-hexosamine residues in N-acetyl-beta-D-hexosaminides.</text>
        <dbReference type="EC" id="3.2.1.52"/>
    </reaction>
</comment>
<dbReference type="InterPro" id="IPR029018">
    <property type="entry name" value="Hex-like_dom2"/>
</dbReference>
<evidence type="ECO:0000256" key="3">
    <source>
        <dbReference type="ARBA" id="ARBA00012663"/>
    </source>
</evidence>
<accession>A0ABR2I4R0</accession>
<dbReference type="SUPFAM" id="SSF51445">
    <property type="entry name" value="(Trans)glycosidases"/>
    <property type="match status" value="1"/>
</dbReference>
<feature type="domain" description="Beta-hexosaminidase bacterial type N-terminal" evidence="8">
    <location>
        <begin position="14"/>
        <end position="144"/>
    </location>
</feature>
<reference evidence="9 10" key="1">
    <citation type="submission" date="2024-04" db="EMBL/GenBank/DDBJ databases">
        <title>Tritrichomonas musculus Genome.</title>
        <authorList>
            <person name="Alves-Ferreira E."/>
            <person name="Grigg M."/>
            <person name="Lorenzi H."/>
            <person name="Galac M."/>
        </authorList>
    </citation>
    <scope>NUCLEOTIDE SEQUENCE [LARGE SCALE GENOMIC DNA]</scope>
    <source>
        <strain evidence="9 10">EAF2021</strain>
    </source>
</reference>
<comment type="similarity">
    <text evidence="2">Belongs to the glycosyl hydrolase 20 family.</text>
</comment>
<keyword evidence="4" id="KW-0378">Hydrolase</keyword>
<feature type="domain" description="Glycoside hydrolase family 20 catalytic" evidence="7">
    <location>
        <begin position="148"/>
        <end position="492"/>
    </location>
</feature>
<dbReference type="InterPro" id="IPR025705">
    <property type="entry name" value="Beta_hexosaminidase_sua/sub"/>
</dbReference>
<evidence type="ECO:0000313" key="10">
    <source>
        <dbReference type="Proteomes" id="UP001470230"/>
    </source>
</evidence>
<protein>
    <recommendedName>
        <fullName evidence="3">beta-N-acetylhexosaminidase</fullName>
        <ecNumber evidence="3">3.2.1.52</ecNumber>
    </recommendedName>
</protein>